<proteinExistence type="inferred from homology"/>
<dbReference type="AlphaFoldDB" id="A0A2R4BMQ8"/>
<evidence type="ECO:0000259" key="13">
    <source>
        <dbReference type="PROSITE" id="PS50198"/>
    </source>
</evidence>
<protein>
    <recommendedName>
        <fullName evidence="9">Periplasmic chaperone PpiD</fullName>
    </recommendedName>
    <alternativeName>
        <fullName evidence="10">Periplasmic folding chaperone</fullName>
    </alternativeName>
</protein>
<dbReference type="Pfam" id="PF13616">
    <property type="entry name" value="Rotamase_3"/>
    <property type="match status" value="1"/>
</dbReference>
<evidence type="ECO:0000256" key="7">
    <source>
        <dbReference type="ARBA" id="ARBA00023186"/>
    </source>
</evidence>
<feature type="domain" description="PpiC" evidence="13">
    <location>
        <begin position="264"/>
        <end position="367"/>
    </location>
</feature>
<dbReference type="KEGG" id="tak:Tharo_1718"/>
<comment type="subcellular location">
    <subcellularLocation>
        <location evidence="1">Cell inner membrane</location>
        <topology evidence="1">Single-pass type II membrane protein</topology>
        <orientation evidence="1">Periplasmic side</orientation>
    </subcellularLocation>
</comment>
<dbReference type="EMBL" id="CP028339">
    <property type="protein sequence ID" value="AVR88627.1"/>
    <property type="molecule type" value="Genomic_DNA"/>
</dbReference>
<gene>
    <name evidence="14" type="ORF">Tharo_1718</name>
</gene>
<keyword evidence="6 12" id="KW-0472">Membrane</keyword>
<keyword evidence="11" id="KW-0697">Rotamase</keyword>
<evidence type="ECO:0000256" key="3">
    <source>
        <dbReference type="ARBA" id="ARBA00022519"/>
    </source>
</evidence>
<evidence type="ECO:0000256" key="4">
    <source>
        <dbReference type="ARBA" id="ARBA00022692"/>
    </source>
</evidence>
<evidence type="ECO:0000256" key="5">
    <source>
        <dbReference type="ARBA" id="ARBA00022989"/>
    </source>
</evidence>
<dbReference type="InterPro" id="IPR046357">
    <property type="entry name" value="PPIase_dom_sf"/>
</dbReference>
<reference evidence="14 15" key="1">
    <citation type="submission" date="2018-03" db="EMBL/GenBank/DDBJ databases">
        <title>Complete genome sequence of Thauera aromatica, a model organism for studying aromatic compound degradation under denitrifying conditions.</title>
        <authorList>
            <person name="Lo H.-Y."/>
            <person name="Goris T."/>
            <person name="Boll M."/>
            <person name="Mueller J.A."/>
        </authorList>
    </citation>
    <scope>NUCLEOTIDE SEQUENCE [LARGE SCALE GENOMIC DNA]</scope>
    <source>
        <strain evidence="14 15">K172</strain>
    </source>
</reference>
<keyword evidence="7" id="KW-0143">Chaperone</keyword>
<keyword evidence="5 12" id="KW-1133">Transmembrane helix</keyword>
<dbReference type="GO" id="GO:0005886">
    <property type="term" value="C:plasma membrane"/>
    <property type="evidence" value="ECO:0007669"/>
    <property type="project" value="UniProtKB-SubCell"/>
</dbReference>
<evidence type="ECO:0000313" key="15">
    <source>
        <dbReference type="Proteomes" id="UP000241885"/>
    </source>
</evidence>
<keyword evidence="4 12" id="KW-0812">Transmembrane</keyword>
<keyword evidence="11 14" id="KW-0413">Isomerase</keyword>
<evidence type="ECO:0000256" key="12">
    <source>
        <dbReference type="SAM" id="Phobius"/>
    </source>
</evidence>
<dbReference type="SUPFAM" id="SSF109998">
    <property type="entry name" value="Triger factor/SurA peptide-binding domain-like"/>
    <property type="match status" value="1"/>
</dbReference>
<keyword evidence="15" id="KW-1185">Reference proteome</keyword>
<dbReference type="Pfam" id="PF13624">
    <property type="entry name" value="SurA_N_3"/>
    <property type="match status" value="1"/>
</dbReference>
<dbReference type="PANTHER" id="PTHR47529">
    <property type="entry name" value="PEPTIDYL-PROLYL CIS-TRANS ISOMERASE D"/>
    <property type="match status" value="1"/>
</dbReference>
<comment type="similarity">
    <text evidence="8">Belongs to the PpiD chaperone family.</text>
</comment>
<feature type="transmembrane region" description="Helical" evidence="12">
    <location>
        <begin position="12"/>
        <end position="32"/>
    </location>
</feature>
<organism evidence="14 15">
    <name type="scientific">Thauera aromatica K172</name>
    <dbReference type="NCBI Taxonomy" id="44139"/>
    <lineage>
        <taxon>Bacteria</taxon>
        <taxon>Pseudomonadati</taxon>
        <taxon>Pseudomonadota</taxon>
        <taxon>Betaproteobacteria</taxon>
        <taxon>Rhodocyclales</taxon>
        <taxon>Zoogloeaceae</taxon>
        <taxon>Thauera</taxon>
    </lineage>
</organism>
<dbReference type="Proteomes" id="UP000241885">
    <property type="component" value="Chromosome"/>
</dbReference>
<evidence type="ECO:0000256" key="9">
    <source>
        <dbReference type="ARBA" id="ARBA00040743"/>
    </source>
</evidence>
<keyword evidence="2" id="KW-1003">Cell membrane</keyword>
<dbReference type="PROSITE" id="PS50198">
    <property type="entry name" value="PPIC_PPIASE_2"/>
    <property type="match status" value="1"/>
</dbReference>
<name>A0A2R4BMQ8_THAAR</name>
<evidence type="ECO:0000313" key="14">
    <source>
        <dbReference type="EMBL" id="AVR88627.1"/>
    </source>
</evidence>
<evidence type="ECO:0000256" key="8">
    <source>
        <dbReference type="ARBA" id="ARBA00038408"/>
    </source>
</evidence>
<dbReference type="Gene3D" id="1.10.4030.10">
    <property type="entry name" value="Porin chaperone SurA, peptide-binding domain"/>
    <property type="match status" value="1"/>
</dbReference>
<keyword evidence="3" id="KW-0997">Cell inner membrane</keyword>
<evidence type="ECO:0000256" key="11">
    <source>
        <dbReference type="PROSITE-ProRule" id="PRU00278"/>
    </source>
</evidence>
<evidence type="ECO:0000256" key="2">
    <source>
        <dbReference type="ARBA" id="ARBA00022475"/>
    </source>
</evidence>
<dbReference type="SUPFAM" id="SSF54534">
    <property type="entry name" value="FKBP-like"/>
    <property type="match status" value="1"/>
</dbReference>
<sequence length="632" mass="69230">MFEAIRNNKRVAQLILAILIVPFAFFGMDAYFSDSPTGSEVATVGGTAISAYEFDQALREQQDRLRANAGGQLDRALLESAELRRAVLDNLVNQRVLALYAAENRFVVTPQQLQETITAVPAFQEEGRFSLQRYEAVVRAQGMTPASFEARLAQDVRVQQIVTALGDAGLVPKASAQRFMNAQLEERKVRELRFPVARLAADIAVADEEVTAFYEANPARFERPARLQAEYLVFDRAAVERRVEVGEDAVRAFYEGNPERFGVAEERQARHILLALESGADEATVEKVMGEARALVDTLRSDPSRFADIARDKSQDPGSAGRGGDLGFFGRGMMVGAFEDAVFAQEKGRIGDPVRSEFGVHIIQVTDIKPAAVKPFDEVREEIRAELRAQEAGRRFAELAEQFANTVYEQPDSLAPAAEALGLEVRSSDWISRSGGSEPFANERLLEAVFSDDAVKNGRNTEAIEVGNGTLVSARVKVFEAAQRLPLDEVRARIVDELRRERGQRLAAEQGAQTLARLQQGEPATAAWSEERSLQRGAPGLPAAAMQAVFSAPSTALPAHVGVSLAEGDYVIYRIEAVERPQIAADDPRIGAVAAQYGQLLAARDFGAFLASLRQRYEVEIKPAALQPQQSQ</sequence>
<evidence type="ECO:0000256" key="6">
    <source>
        <dbReference type="ARBA" id="ARBA00023136"/>
    </source>
</evidence>
<evidence type="ECO:0000256" key="1">
    <source>
        <dbReference type="ARBA" id="ARBA00004382"/>
    </source>
</evidence>
<dbReference type="PANTHER" id="PTHR47529:SF1">
    <property type="entry name" value="PERIPLASMIC CHAPERONE PPID"/>
    <property type="match status" value="1"/>
</dbReference>
<dbReference type="GO" id="GO:0003755">
    <property type="term" value="F:peptidyl-prolyl cis-trans isomerase activity"/>
    <property type="evidence" value="ECO:0007669"/>
    <property type="project" value="UniProtKB-KW"/>
</dbReference>
<dbReference type="InterPro" id="IPR000297">
    <property type="entry name" value="PPIase_PpiC"/>
</dbReference>
<dbReference type="RefSeq" id="WP_107220852.1">
    <property type="nucleotide sequence ID" value="NZ_CP028339.1"/>
</dbReference>
<dbReference type="InterPro" id="IPR027304">
    <property type="entry name" value="Trigger_fact/SurA_dom_sf"/>
</dbReference>
<dbReference type="InterPro" id="IPR052029">
    <property type="entry name" value="PpiD_chaperone"/>
</dbReference>
<dbReference type="OrthoDB" id="9812372at2"/>
<accession>A0A2R4BMQ8</accession>
<dbReference type="Gene3D" id="3.10.50.40">
    <property type="match status" value="1"/>
</dbReference>
<evidence type="ECO:0000256" key="10">
    <source>
        <dbReference type="ARBA" id="ARBA00042775"/>
    </source>
</evidence>